<feature type="modified residue" description="4-aspartylphosphate" evidence="2">
    <location>
        <position position="136"/>
    </location>
</feature>
<dbReference type="PROSITE" id="PS50110">
    <property type="entry name" value="RESPONSE_REGULATORY"/>
    <property type="match status" value="1"/>
</dbReference>
<protein>
    <submittedName>
        <fullName evidence="4">Helix-turn-helix domain-containing protein</fullName>
    </submittedName>
</protein>
<dbReference type="RefSeq" id="WP_394508981.1">
    <property type="nucleotide sequence ID" value="NZ_JBIGHX010000001.1"/>
</dbReference>
<dbReference type="Proteomes" id="UP001606302">
    <property type="component" value="Unassembled WGS sequence"/>
</dbReference>
<dbReference type="Gene3D" id="3.40.50.2300">
    <property type="match status" value="1"/>
</dbReference>
<dbReference type="PANTHER" id="PTHR44591">
    <property type="entry name" value="STRESS RESPONSE REGULATOR PROTEIN 1"/>
    <property type="match status" value="1"/>
</dbReference>
<dbReference type="SUPFAM" id="SSF46955">
    <property type="entry name" value="Putative DNA-binding domain"/>
    <property type="match status" value="1"/>
</dbReference>
<reference evidence="4 5" key="1">
    <citation type="submission" date="2024-08" db="EMBL/GenBank/DDBJ databases">
        <authorList>
            <person name="Lu H."/>
        </authorList>
    </citation>
    <scope>NUCLEOTIDE SEQUENCE [LARGE SCALE GENOMIC DNA]</scope>
    <source>
        <strain evidence="4 5">DXS20W</strain>
    </source>
</reference>
<dbReference type="EMBL" id="JBIGHX010000001">
    <property type="protein sequence ID" value="MFG6460169.1"/>
    <property type="molecule type" value="Genomic_DNA"/>
</dbReference>
<dbReference type="InterPro" id="IPR001789">
    <property type="entry name" value="Sig_transdc_resp-reg_receiver"/>
</dbReference>
<gene>
    <name evidence="4" type="ORF">ACG04Q_01215</name>
</gene>
<comment type="caution">
    <text evidence="4">The sequence shown here is derived from an EMBL/GenBank/DDBJ whole genome shotgun (WGS) entry which is preliminary data.</text>
</comment>
<dbReference type="InterPro" id="IPR041657">
    <property type="entry name" value="HTH_17"/>
</dbReference>
<feature type="domain" description="Response regulatory" evidence="3">
    <location>
        <begin position="85"/>
        <end position="203"/>
    </location>
</feature>
<dbReference type="NCBIfam" id="TIGR01764">
    <property type="entry name" value="excise"/>
    <property type="match status" value="1"/>
</dbReference>
<evidence type="ECO:0000259" key="3">
    <source>
        <dbReference type="PROSITE" id="PS50110"/>
    </source>
</evidence>
<evidence type="ECO:0000256" key="2">
    <source>
        <dbReference type="PROSITE-ProRule" id="PRU00169"/>
    </source>
</evidence>
<dbReference type="InterPro" id="IPR011006">
    <property type="entry name" value="CheY-like_superfamily"/>
</dbReference>
<dbReference type="Gene3D" id="1.10.1660.10">
    <property type="match status" value="1"/>
</dbReference>
<organism evidence="4 5">
    <name type="scientific">Pelomonas lactea</name>
    <dbReference type="NCBI Taxonomy" id="3299030"/>
    <lineage>
        <taxon>Bacteria</taxon>
        <taxon>Pseudomonadati</taxon>
        <taxon>Pseudomonadota</taxon>
        <taxon>Betaproteobacteria</taxon>
        <taxon>Burkholderiales</taxon>
        <taxon>Sphaerotilaceae</taxon>
        <taxon>Roseateles</taxon>
    </lineage>
</organism>
<proteinExistence type="predicted"/>
<dbReference type="Pfam" id="PF00072">
    <property type="entry name" value="Response_reg"/>
    <property type="match status" value="1"/>
</dbReference>
<evidence type="ECO:0000313" key="4">
    <source>
        <dbReference type="EMBL" id="MFG6460169.1"/>
    </source>
</evidence>
<dbReference type="SMART" id="SM00448">
    <property type="entry name" value="REC"/>
    <property type="match status" value="1"/>
</dbReference>
<keyword evidence="5" id="KW-1185">Reference proteome</keyword>
<dbReference type="SUPFAM" id="SSF52172">
    <property type="entry name" value="CheY-like"/>
    <property type="match status" value="1"/>
</dbReference>
<evidence type="ECO:0000313" key="5">
    <source>
        <dbReference type="Proteomes" id="UP001606302"/>
    </source>
</evidence>
<dbReference type="InterPro" id="IPR010093">
    <property type="entry name" value="SinI_DNA-bd"/>
</dbReference>
<dbReference type="InterPro" id="IPR009061">
    <property type="entry name" value="DNA-bd_dom_put_sf"/>
</dbReference>
<accession>A0ABW7GDZ4</accession>
<evidence type="ECO:0000256" key="1">
    <source>
        <dbReference type="ARBA" id="ARBA00022553"/>
    </source>
</evidence>
<sequence length="208" mass="22081">MSRVNHTSPVPDTCSTTEAAQRLGMAVRSVQLMVDRGELQAWKTPGGHRRILRSSLDAWLAARGSAAPAAAPAPLVPGSGERPVTLLLIEDSVHFQNLISLIVKRELPGAELHVASDGIAGLAMAGRLEPDVLLIDILLPGIDGAALITSLRSHPQFARSRLIVVTALDEAQREPYRFALEGVPLVHKTALVTELPVVLARATAAQPA</sequence>
<dbReference type="Pfam" id="PF12728">
    <property type="entry name" value="HTH_17"/>
    <property type="match status" value="1"/>
</dbReference>
<name>A0ABW7GDZ4_9BURK</name>
<keyword evidence="1 2" id="KW-0597">Phosphoprotein</keyword>
<dbReference type="PANTHER" id="PTHR44591:SF3">
    <property type="entry name" value="RESPONSE REGULATORY DOMAIN-CONTAINING PROTEIN"/>
    <property type="match status" value="1"/>
</dbReference>
<dbReference type="InterPro" id="IPR050595">
    <property type="entry name" value="Bact_response_regulator"/>
</dbReference>